<dbReference type="Proteomes" id="UP000219467">
    <property type="component" value="Unassembled WGS sequence"/>
</dbReference>
<evidence type="ECO:0000313" key="2">
    <source>
        <dbReference type="Proteomes" id="UP000219467"/>
    </source>
</evidence>
<organism evidence="1 2">
    <name type="scientific">Cereibacter ovatus</name>
    <dbReference type="NCBI Taxonomy" id="439529"/>
    <lineage>
        <taxon>Bacteria</taxon>
        <taxon>Pseudomonadati</taxon>
        <taxon>Pseudomonadota</taxon>
        <taxon>Alphaproteobacteria</taxon>
        <taxon>Rhodobacterales</taxon>
        <taxon>Paracoccaceae</taxon>
        <taxon>Cereibacter</taxon>
    </lineage>
</organism>
<sequence>MSVVFTVGYEGTDIDRFVRTLKAVGVEKLADVRAVAVSRKAGFSKTKLASRLAEEGIEYSHFIALGDPKPGREAARAGEFDRFRAIYGAHIETSAAQESLRDLVDFVQSAPTCLLCFERDPETCHRTIVAQEVIEETGFEVFNLFADDPERYVRHASKLPRFNPGEGLTAA</sequence>
<gene>
    <name evidence="1" type="ORF">SAMN05878503_12627</name>
</gene>
<dbReference type="OrthoDB" id="9810084at2"/>
<dbReference type="Pfam" id="PF04343">
    <property type="entry name" value="DUF488"/>
    <property type="match status" value="1"/>
</dbReference>
<dbReference type="EMBL" id="OAOQ01000026">
    <property type="protein sequence ID" value="SNX74767.1"/>
    <property type="molecule type" value="Genomic_DNA"/>
</dbReference>
<keyword evidence="2" id="KW-1185">Reference proteome</keyword>
<accession>A0A285D4N0</accession>
<dbReference type="RefSeq" id="WP_097031822.1">
    <property type="nucleotide sequence ID" value="NZ_OAOQ01000026.1"/>
</dbReference>
<dbReference type="PIRSF" id="PIRSF024492">
    <property type="entry name" value="UCP024492"/>
    <property type="match status" value="1"/>
</dbReference>
<evidence type="ECO:0000313" key="1">
    <source>
        <dbReference type="EMBL" id="SNX74767.1"/>
    </source>
</evidence>
<protein>
    <submittedName>
        <fullName evidence="1">Uncharacterized protein DUF488</fullName>
    </submittedName>
</protein>
<dbReference type="PANTHER" id="PTHR39337">
    <property type="entry name" value="BLR5642 PROTEIN"/>
    <property type="match status" value="1"/>
</dbReference>
<reference evidence="2" key="1">
    <citation type="submission" date="2017-08" db="EMBL/GenBank/DDBJ databases">
        <authorList>
            <person name="Varghese N."/>
            <person name="Submissions S."/>
        </authorList>
    </citation>
    <scope>NUCLEOTIDE SEQUENCE [LARGE SCALE GENOMIC DNA]</scope>
    <source>
        <strain evidence="2">JA234</strain>
    </source>
</reference>
<dbReference type="AlphaFoldDB" id="A0A285D4N0"/>
<name>A0A285D4N0_9RHOB</name>
<dbReference type="InterPro" id="IPR014519">
    <property type="entry name" value="UCP024492"/>
</dbReference>
<dbReference type="PANTHER" id="PTHR39337:SF1">
    <property type="entry name" value="BLR5642 PROTEIN"/>
    <property type="match status" value="1"/>
</dbReference>
<proteinExistence type="predicted"/>
<dbReference type="InterPro" id="IPR007438">
    <property type="entry name" value="DUF488"/>
</dbReference>